<dbReference type="EC" id="2.3.1.259" evidence="7"/>
<evidence type="ECO:0000256" key="2">
    <source>
        <dbReference type="ARBA" id="ARBA00022679"/>
    </source>
</evidence>
<dbReference type="AlphaFoldDB" id="A0A8S9X232"/>
<evidence type="ECO:0000256" key="4">
    <source>
        <dbReference type="ARBA" id="ARBA00022853"/>
    </source>
</evidence>
<gene>
    <name evidence="13" type="ORF">GE061_003445</name>
</gene>
<evidence type="ECO:0000313" key="14">
    <source>
        <dbReference type="Proteomes" id="UP000466442"/>
    </source>
</evidence>
<feature type="region of interest" description="Disordered" evidence="11">
    <location>
        <begin position="1"/>
        <end position="29"/>
    </location>
</feature>
<dbReference type="PANTHER" id="PTHR14744:SF15">
    <property type="entry name" value="N-ALPHA-ACETYLTRANSFERASE 60"/>
    <property type="match status" value="1"/>
</dbReference>
<evidence type="ECO:0000256" key="9">
    <source>
        <dbReference type="ARBA" id="ARBA00048017"/>
    </source>
</evidence>
<proteinExistence type="inferred from homology"/>
<protein>
    <recommendedName>
        <fullName evidence="8">N-alpha-acetyltransferase 60</fullName>
        <ecNumber evidence="7">2.3.1.259</ecNumber>
        <ecNumber evidence="1">2.3.1.48</ecNumber>
    </recommendedName>
</protein>
<comment type="caution">
    <text evidence="13">The sequence shown here is derived from an EMBL/GenBank/DDBJ whole genome shotgun (WGS) entry which is preliminary data.</text>
</comment>
<evidence type="ECO:0000256" key="5">
    <source>
        <dbReference type="ARBA" id="ARBA00023315"/>
    </source>
</evidence>
<name>A0A8S9X232_APOLU</name>
<dbReference type="GO" id="GO:0120518">
    <property type="term" value="F:protein N-terminal-methionine acetyltransferase activity"/>
    <property type="evidence" value="ECO:0007669"/>
    <property type="project" value="UniProtKB-EC"/>
</dbReference>
<dbReference type="OrthoDB" id="47017at2759"/>
<accession>A0A8S9X232</accession>
<keyword evidence="2" id="KW-0808">Transferase</keyword>
<keyword evidence="3" id="KW-0159">Chromosome partition</keyword>
<evidence type="ECO:0000259" key="12">
    <source>
        <dbReference type="PROSITE" id="PS51186"/>
    </source>
</evidence>
<dbReference type="EMBL" id="WIXP02000011">
    <property type="protein sequence ID" value="KAF6203032.1"/>
    <property type="molecule type" value="Genomic_DNA"/>
</dbReference>
<evidence type="ECO:0000256" key="3">
    <source>
        <dbReference type="ARBA" id="ARBA00022829"/>
    </source>
</evidence>
<dbReference type="SUPFAM" id="SSF55729">
    <property type="entry name" value="Acyl-CoA N-acyltransferases (Nat)"/>
    <property type="match status" value="1"/>
</dbReference>
<comment type="catalytic activity">
    <reaction evidence="10">
        <text>N-terminal L-methionyl-[transmembrane protein] + acetyl-CoA = N-terminal N(alpha)-acetyl-L-methionyl-[transmembrane protein] + CoA + H(+)</text>
        <dbReference type="Rhea" id="RHEA:50604"/>
        <dbReference type="Rhea" id="RHEA-COMP:12745"/>
        <dbReference type="Rhea" id="RHEA-COMP:12746"/>
        <dbReference type="ChEBI" id="CHEBI:15378"/>
        <dbReference type="ChEBI" id="CHEBI:57287"/>
        <dbReference type="ChEBI" id="CHEBI:57288"/>
        <dbReference type="ChEBI" id="CHEBI:64731"/>
        <dbReference type="ChEBI" id="CHEBI:133414"/>
        <dbReference type="EC" id="2.3.1.259"/>
    </reaction>
</comment>
<evidence type="ECO:0000256" key="7">
    <source>
        <dbReference type="ARBA" id="ARBA00026111"/>
    </source>
</evidence>
<dbReference type="EC" id="2.3.1.48" evidence="1"/>
<dbReference type="GO" id="GO:0000139">
    <property type="term" value="C:Golgi membrane"/>
    <property type="evidence" value="ECO:0007669"/>
    <property type="project" value="TreeGrafter"/>
</dbReference>
<dbReference type="GO" id="GO:0007059">
    <property type="term" value="P:chromosome segregation"/>
    <property type="evidence" value="ECO:0007669"/>
    <property type="project" value="UniProtKB-KW"/>
</dbReference>
<evidence type="ECO:0000313" key="13">
    <source>
        <dbReference type="EMBL" id="KAF6203032.1"/>
    </source>
</evidence>
<dbReference type="InterPro" id="IPR000182">
    <property type="entry name" value="GNAT_dom"/>
</dbReference>
<keyword evidence="5" id="KW-0012">Acyltransferase</keyword>
<comment type="similarity">
    <text evidence="6">Belongs to the acetyltransferase family. NAA60 subfamily.</text>
</comment>
<dbReference type="PANTHER" id="PTHR14744">
    <property type="entry name" value="N-ALPHA-ACETYLTRANSFERASE 60"/>
    <property type="match status" value="1"/>
</dbReference>
<evidence type="ECO:0000256" key="8">
    <source>
        <dbReference type="ARBA" id="ARBA00026144"/>
    </source>
</evidence>
<dbReference type="Gene3D" id="3.40.630.30">
    <property type="match status" value="1"/>
</dbReference>
<keyword evidence="4" id="KW-0156">Chromatin regulator</keyword>
<evidence type="ECO:0000256" key="6">
    <source>
        <dbReference type="ARBA" id="ARBA00025774"/>
    </source>
</evidence>
<dbReference type="Proteomes" id="UP000466442">
    <property type="component" value="Unassembled WGS sequence"/>
</dbReference>
<feature type="compositionally biased region" description="Polar residues" evidence="11">
    <location>
        <begin position="1"/>
        <end position="12"/>
    </location>
</feature>
<dbReference type="PROSITE" id="PS51186">
    <property type="entry name" value="GNAT"/>
    <property type="match status" value="1"/>
</dbReference>
<dbReference type="Pfam" id="PF00583">
    <property type="entry name" value="Acetyltransf_1"/>
    <property type="match status" value="1"/>
</dbReference>
<comment type="catalytic activity">
    <reaction evidence="9">
        <text>L-lysyl-[protein] + acetyl-CoA = N(6)-acetyl-L-lysyl-[protein] + CoA + H(+)</text>
        <dbReference type="Rhea" id="RHEA:45948"/>
        <dbReference type="Rhea" id="RHEA-COMP:9752"/>
        <dbReference type="Rhea" id="RHEA-COMP:10731"/>
        <dbReference type="ChEBI" id="CHEBI:15378"/>
        <dbReference type="ChEBI" id="CHEBI:29969"/>
        <dbReference type="ChEBI" id="CHEBI:57287"/>
        <dbReference type="ChEBI" id="CHEBI:57288"/>
        <dbReference type="ChEBI" id="CHEBI:61930"/>
        <dbReference type="EC" id="2.3.1.48"/>
    </reaction>
</comment>
<evidence type="ECO:0000256" key="1">
    <source>
        <dbReference type="ARBA" id="ARBA00013184"/>
    </source>
</evidence>
<dbReference type="InterPro" id="IPR016181">
    <property type="entry name" value="Acyl_CoA_acyltransferase"/>
</dbReference>
<keyword evidence="14" id="KW-1185">Reference proteome</keyword>
<reference evidence="13" key="1">
    <citation type="journal article" date="2021" name="Mol. Ecol. Resour.">
        <title>Apolygus lucorum genome provides insights into omnivorousness and mesophyll feeding.</title>
        <authorList>
            <person name="Liu Y."/>
            <person name="Liu H."/>
            <person name="Wang H."/>
            <person name="Huang T."/>
            <person name="Liu B."/>
            <person name="Yang B."/>
            <person name="Yin L."/>
            <person name="Li B."/>
            <person name="Zhang Y."/>
            <person name="Zhang S."/>
            <person name="Jiang F."/>
            <person name="Zhang X."/>
            <person name="Ren Y."/>
            <person name="Wang B."/>
            <person name="Wang S."/>
            <person name="Lu Y."/>
            <person name="Wu K."/>
            <person name="Fan W."/>
            <person name="Wang G."/>
        </authorList>
    </citation>
    <scope>NUCLEOTIDE SEQUENCE</scope>
    <source>
        <strain evidence="13">12Hb</strain>
    </source>
</reference>
<dbReference type="InterPro" id="IPR045141">
    <property type="entry name" value="NAA60-like"/>
</dbReference>
<feature type="domain" description="N-acetyltransferase" evidence="12">
    <location>
        <begin position="126"/>
        <end position="295"/>
    </location>
</feature>
<evidence type="ECO:0000256" key="11">
    <source>
        <dbReference type="SAM" id="MobiDB-lite"/>
    </source>
</evidence>
<organism evidence="13 14">
    <name type="scientific">Apolygus lucorum</name>
    <name type="common">Small green plant bug</name>
    <name type="synonym">Lygocoris lucorum</name>
    <dbReference type="NCBI Taxonomy" id="248454"/>
    <lineage>
        <taxon>Eukaryota</taxon>
        <taxon>Metazoa</taxon>
        <taxon>Ecdysozoa</taxon>
        <taxon>Arthropoda</taxon>
        <taxon>Hexapoda</taxon>
        <taxon>Insecta</taxon>
        <taxon>Pterygota</taxon>
        <taxon>Neoptera</taxon>
        <taxon>Paraneoptera</taxon>
        <taxon>Hemiptera</taxon>
        <taxon>Heteroptera</taxon>
        <taxon>Panheteroptera</taxon>
        <taxon>Cimicomorpha</taxon>
        <taxon>Miridae</taxon>
        <taxon>Mirini</taxon>
        <taxon>Apolygus</taxon>
    </lineage>
</organism>
<dbReference type="GO" id="GO:0004402">
    <property type="term" value="F:histone acetyltransferase activity"/>
    <property type="evidence" value="ECO:0007669"/>
    <property type="project" value="TreeGrafter"/>
</dbReference>
<evidence type="ECO:0000256" key="10">
    <source>
        <dbReference type="ARBA" id="ARBA00048848"/>
    </source>
</evidence>
<sequence>MDTFSWLSSRVQNKSKGRRHDVGTNRTSKPTCNTFVTKRELELQPIAKFRRNSQPKVQHEPHLLSKKRSSMSANFKKATYASSGVLSGKNETGCILKPLEALRYSVDEELKKNGYKSVPLCNLNNLQLRFLCPSDLEEVRALCRDWFPIDYPYTWYEDITSDPRFYSLAAVYEGVIVGLIVAEIRPYAKLNKEDKNILSSCFGKSTSVAYMLSLGVSERHRQNGIASLLLDNLVSHLTAPENRDCKALFLHVLTTNKPAIRFYEHRNFRLHSFLPYYYSIKGKSKDGFTYVLYLNGGHPPWGLYDYLKHYSHVVFRGDICRWLVVWVRSALVWVMPVLLGYEMKYPFALDPPCSSLRPENQPNNAPSEAYRFLS</sequence>
<dbReference type="CDD" id="cd04301">
    <property type="entry name" value="NAT_SF"/>
    <property type="match status" value="1"/>
</dbReference>